<comment type="caution">
    <text evidence="2">The sequence shown here is derived from an EMBL/GenBank/DDBJ whole genome shotgun (WGS) entry which is preliminary data.</text>
</comment>
<dbReference type="RefSeq" id="WP_134081400.1">
    <property type="nucleotide sequence ID" value="NZ_SOQX01000002.1"/>
</dbReference>
<evidence type="ECO:0000256" key="1">
    <source>
        <dbReference type="SAM" id="MobiDB-lite"/>
    </source>
</evidence>
<gene>
    <name evidence="2" type="ORF">EDC23_0790</name>
</gene>
<accession>A0A4R8ING8</accession>
<feature type="region of interest" description="Disordered" evidence="1">
    <location>
        <begin position="69"/>
        <end position="92"/>
    </location>
</feature>
<dbReference type="Proteomes" id="UP000294914">
    <property type="component" value="Unassembled WGS sequence"/>
</dbReference>
<reference evidence="2 3" key="1">
    <citation type="submission" date="2019-03" db="EMBL/GenBank/DDBJ databases">
        <title>Genomic Encyclopedia of Type Strains, Phase IV (KMG-IV): sequencing the most valuable type-strain genomes for metagenomic binning, comparative biology and taxonomic classification.</title>
        <authorList>
            <person name="Goeker M."/>
        </authorList>
    </citation>
    <scope>NUCLEOTIDE SEQUENCE [LARGE SCALE GENOMIC DNA]</scope>
    <source>
        <strain evidence="2 3">DSM 16326</strain>
    </source>
</reference>
<dbReference type="AlphaFoldDB" id="A0A4R8ING8"/>
<proteinExistence type="predicted"/>
<organism evidence="2 3">
    <name type="scientific">Thiohalophilus thiocyanatoxydans</name>
    <dbReference type="NCBI Taxonomy" id="381308"/>
    <lineage>
        <taxon>Bacteria</taxon>
        <taxon>Pseudomonadati</taxon>
        <taxon>Pseudomonadota</taxon>
        <taxon>Gammaproteobacteria</taxon>
        <taxon>Thiohalomonadales</taxon>
        <taxon>Thiohalophilaceae</taxon>
        <taxon>Thiohalophilus</taxon>
    </lineage>
</organism>
<feature type="compositionally biased region" description="Polar residues" evidence="1">
    <location>
        <begin position="70"/>
        <end position="92"/>
    </location>
</feature>
<keyword evidence="3" id="KW-1185">Reference proteome</keyword>
<evidence type="ECO:0000313" key="2">
    <source>
        <dbReference type="EMBL" id="TDY02421.1"/>
    </source>
</evidence>
<protein>
    <submittedName>
        <fullName evidence="2">Uncharacterized protein</fullName>
    </submittedName>
</protein>
<dbReference type="EMBL" id="SOQX01000002">
    <property type="protein sequence ID" value="TDY02421.1"/>
    <property type="molecule type" value="Genomic_DNA"/>
</dbReference>
<evidence type="ECO:0000313" key="3">
    <source>
        <dbReference type="Proteomes" id="UP000294914"/>
    </source>
</evidence>
<name>A0A4R8ING8_9GAMM</name>
<sequence length="92" mass="10624">MPDEKKPNKDLPTESLLKQRVFSYPMSMRDENTVPIPLLPPEPSSEFLTRFDKNWDPILAMFAKYEESTGRSLPLTSEQRSSMESMVKKNST</sequence>